<reference evidence="9" key="1">
    <citation type="submission" date="2020-05" db="EMBL/GenBank/DDBJ databases">
        <authorList>
            <person name="Chiriac C."/>
            <person name="Salcher M."/>
            <person name="Ghai R."/>
            <person name="Kavagutti S V."/>
        </authorList>
    </citation>
    <scope>NUCLEOTIDE SEQUENCE</scope>
</reference>
<name>A0A6J6VQ50_9ZZZZ</name>
<keyword evidence="3 8" id="KW-0812">Transmembrane</keyword>
<sequence>MSEGCYSQVMIAALGTPEIVGICVVVAVLFGGAKIPKFARSLGQAQKEFKKGLEEGTKEDGASKSE</sequence>
<keyword evidence="5 8" id="KW-1133">Transmembrane helix</keyword>
<keyword evidence="4" id="KW-0653">Protein transport</keyword>
<evidence type="ECO:0000256" key="3">
    <source>
        <dbReference type="ARBA" id="ARBA00022692"/>
    </source>
</evidence>
<dbReference type="AlphaFoldDB" id="A0A6J6VQ50"/>
<evidence type="ECO:0000256" key="4">
    <source>
        <dbReference type="ARBA" id="ARBA00022927"/>
    </source>
</evidence>
<protein>
    <submittedName>
        <fullName evidence="9">Unannotated protein</fullName>
    </submittedName>
</protein>
<dbReference type="PANTHER" id="PTHR42982:SF1">
    <property type="entry name" value="SEC-INDEPENDENT PROTEIN TRANSLOCASE PROTEIN TATA"/>
    <property type="match status" value="1"/>
</dbReference>
<evidence type="ECO:0000256" key="6">
    <source>
        <dbReference type="ARBA" id="ARBA00023010"/>
    </source>
</evidence>
<comment type="subcellular location">
    <subcellularLocation>
        <location evidence="1">Membrane</location>
        <topology evidence="1">Single-pass membrane protein</topology>
    </subcellularLocation>
</comment>
<dbReference type="Gene3D" id="1.20.5.3310">
    <property type="match status" value="1"/>
</dbReference>
<evidence type="ECO:0000313" key="9">
    <source>
        <dbReference type="EMBL" id="CAB4772687.1"/>
    </source>
</evidence>
<dbReference type="Pfam" id="PF02416">
    <property type="entry name" value="TatA_B_E"/>
    <property type="match status" value="1"/>
</dbReference>
<proteinExistence type="predicted"/>
<gene>
    <name evidence="9" type="ORF">UFOPK2921_00350</name>
</gene>
<organism evidence="9">
    <name type="scientific">freshwater metagenome</name>
    <dbReference type="NCBI Taxonomy" id="449393"/>
    <lineage>
        <taxon>unclassified sequences</taxon>
        <taxon>metagenomes</taxon>
        <taxon>ecological metagenomes</taxon>
    </lineage>
</organism>
<evidence type="ECO:0000256" key="1">
    <source>
        <dbReference type="ARBA" id="ARBA00004167"/>
    </source>
</evidence>
<keyword evidence="2" id="KW-0813">Transport</keyword>
<keyword evidence="7 8" id="KW-0472">Membrane</keyword>
<evidence type="ECO:0000256" key="8">
    <source>
        <dbReference type="SAM" id="Phobius"/>
    </source>
</evidence>
<keyword evidence="6" id="KW-0811">Translocation</keyword>
<dbReference type="InterPro" id="IPR003369">
    <property type="entry name" value="TatA/B/E"/>
</dbReference>
<dbReference type="GO" id="GO:0015031">
    <property type="term" value="P:protein transport"/>
    <property type="evidence" value="ECO:0007669"/>
    <property type="project" value="UniProtKB-KW"/>
</dbReference>
<accession>A0A6J6VQ50</accession>
<evidence type="ECO:0000256" key="7">
    <source>
        <dbReference type="ARBA" id="ARBA00023136"/>
    </source>
</evidence>
<evidence type="ECO:0000256" key="5">
    <source>
        <dbReference type="ARBA" id="ARBA00022989"/>
    </source>
</evidence>
<dbReference type="GO" id="GO:0016020">
    <property type="term" value="C:membrane"/>
    <property type="evidence" value="ECO:0007669"/>
    <property type="project" value="UniProtKB-ARBA"/>
</dbReference>
<feature type="transmembrane region" description="Helical" evidence="8">
    <location>
        <begin position="6"/>
        <end position="30"/>
    </location>
</feature>
<dbReference type="EMBL" id="CAEZZV010000028">
    <property type="protein sequence ID" value="CAB4772687.1"/>
    <property type="molecule type" value="Genomic_DNA"/>
</dbReference>
<dbReference type="PANTHER" id="PTHR42982">
    <property type="entry name" value="SEC-INDEPENDENT PROTEIN TRANSLOCASE PROTEIN TATA"/>
    <property type="match status" value="1"/>
</dbReference>
<evidence type="ECO:0000256" key="2">
    <source>
        <dbReference type="ARBA" id="ARBA00022448"/>
    </source>
</evidence>